<dbReference type="AlphaFoldDB" id="A0A511B3E2"/>
<reference evidence="2 3" key="1">
    <citation type="submission" date="2019-07" db="EMBL/GenBank/DDBJ databases">
        <title>Whole genome shotgun sequence of Gluconobacter wancherniae NBRC 103581.</title>
        <authorList>
            <person name="Hosoyama A."/>
            <person name="Uohara A."/>
            <person name="Ohji S."/>
            <person name="Ichikawa N."/>
        </authorList>
    </citation>
    <scope>NUCLEOTIDE SEQUENCE [LARGE SCALE GENOMIC DNA]</scope>
    <source>
        <strain evidence="2 3">NBRC 103581</strain>
    </source>
</reference>
<dbReference type="PROSITE" id="PS51257">
    <property type="entry name" value="PROKAR_LIPOPROTEIN"/>
    <property type="match status" value="1"/>
</dbReference>
<gene>
    <name evidence="2" type="ORF">GWA01_18010</name>
</gene>
<accession>A0A511B3E2</accession>
<sequence length="160" mass="16819">MALSIRSLLAPSRTGTLVLGTLLLAPALTGCKLIDQRTFDPNAGKPPKPYIPPTPPGPAPKAPFLQIEAGTPASEYGPIVEKAAKAALARKPNVLFIVQGYAPMQPDPAAQAQTLSDLTKQQIAPIADRIAAAGAQPIQIEIHATTDPSIQHARVRVDVR</sequence>
<feature type="region of interest" description="Disordered" evidence="1">
    <location>
        <begin position="38"/>
        <end position="64"/>
    </location>
</feature>
<keyword evidence="3" id="KW-1185">Reference proteome</keyword>
<evidence type="ECO:0008006" key="4">
    <source>
        <dbReference type="Google" id="ProtNLM"/>
    </source>
</evidence>
<evidence type="ECO:0000313" key="2">
    <source>
        <dbReference type="EMBL" id="GEK94031.1"/>
    </source>
</evidence>
<comment type="caution">
    <text evidence="2">The sequence shown here is derived from an EMBL/GenBank/DDBJ whole genome shotgun (WGS) entry which is preliminary data.</text>
</comment>
<dbReference type="Proteomes" id="UP000321230">
    <property type="component" value="Unassembled WGS sequence"/>
</dbReference>
<evidence type="ECO:0000256" key="1">
    <source>
        <dbReference type="SAM" id="MobiDB-lite"/>
    </source>
</evidence>
<protein>
    <recommendedName>
        <fullName evidence="4">OmpA-like domain-containing protein</fullName>
    </recommendedName>
</protein>
<proteinExistence type="predicted"/>
<dbReference type="EMBL" id="BJUZ01000002">
    <property type="protein sequence ID" value="GEK94031.1"/>
    <property type="molecule type" value="Genomic_DNA"/>
</dbReference>
<name>A0A511B3E2_9PROT</name>
<feature type="compositionally biased region" description="Pro residues" evidence="1">
    <location>
        <begin position="44"/>
        <end position="61"/>
    </location>
</feature>
<organism evidence="2 3">
    <name type="scientific">Gluconobacter wancherniae NBRC 103581</name>
    <dbReference type="NCBI Taxonomy" id="656744"/>
    <lineage>
        <taxon>Bacteria</taxon>
        <taxon>Pseudomonadati</taxon>
        <taxon>Pseudomonadota</taxon>
        <taxon>Alphaproteobacteria</taxon>
        <taxon>Acetobacterales</taxon>
        <taxon>Acetobacteraceae</taxon>
        <taxon>Gluconobacter</taxon>
    </lineage>
</organism>
<evidence type="ECO:0000313" key="3">
    <source>
        <dbReference type="Proteomes" id="UP000321230"/>
    </source>
</evidence>